<dbReference type="PROSITE" id="PS00678">
    <property type="entry name" value="WD_REPEATS_1"/>
    <property type="match status" value="1"/>
</dbReference>
<dbReference type="InterPro" id="IPR036322">
    <property type="entry name" value="WD40_repeat_dom_sf"/>
</dbReference>
<dbReference type="InterPro" id="IPR015943">
    <property type="entry name" value="WD40/YVTN_repeat-like_dom_sf"/>
</dbReference>
<dbReference type="AlphaFoldDB" id="A0A3P6STZ1"/>
<evidence type="ECO:0000256" key="1">
    <source>
        <dbReference type="ARBA" id="ARBA00022574"/>
    </source>
</evidence>
<feature type="repeat" description="WD" evidence="3">
    <location>
        <begin position="63"/>
        <end position="95"/>
    </location>
</feature>
<reference evidence="4 5" key="1">
    <citation type="submission" date="2018-11" db="EMBL/GenBank/DDBJ databases">
        <authorList>
            <consortium name="Pathogen Informatics"/>
        </authorList>
    </citation>
    <scope>NUCLEOTIDE SEQUENCE [LARGE SCALE GENOMIC DNA]</scope>
</reference>
<dbReference type="PANTHER" id="PTHR22847:SF637">
    <property type="entry name" value="WD REPEAT DOMAIN 5B"/>
    <property type="match status" value="1"/>
</dbReference>
<dbReference type="PANTHER" id="PTHR22847">
    <property type="entry name" value="WD40 REPEAT PROTEIN"/>
    <property type="match status" value="1"/>
</dbReference>
<dbReference type="GO" id="GO:1990234">
    <property type="term" value="C:transferase complex"/>
    <property type="evidence" value="ECO:0007669"/>
    <property type="project" value="UniProtKB-ARBA"/>
</dbReference>
<evidence type="ECO:0000256" key="3">
    <source>
        <dbReference type="PROSITE-ProRule" id="PRU00221"/>
    </source>
</evidence>
<evidence type="ECO:0000256" key="2">
    <source>
        <dbReference type="ARBA" id="ARBA00022737"/>
    </source>
</evidence>
<organism evidence="4 5">
    <name type="scientific">Gongylonema pulchrum</name>
    <dbReference type="NCBI Taxonomy" id="637853"/>
    <lineage>
        <taxon>Eukaryota</taxon>
        <taxon>Metazoa</taxon>
        <taxon>Ecdysozoa</taxon>
        <taxon>Nematoda</taxon>
        <taxon>Chromadorea</taxon>
        <taxon>Rhabditida</taxon>
        <taxon>Spirurina</taxon>
        <taxon>Spiruromorpha</taxon>
        <taxon>Spiruroidea</taxon>
        <taxon>Gongylonematidae</taxon>
        <taxon>Gongylonema</taxon>
    </lineage>
</organism>
<dbReference type="InterPro" id="IPR001680">
    <property type="entry name" value="WD40_rpt"/>
</dbReference>
<dbReference type="Proteomes" id="UP000271098">
    <property type="component" value="Unassembled WGS sequence"/>
</dbReference>
<dbReference type="PROSITE" id="PS50082">
    <property type="entry name" value="WD_REPEATS_2"/>
    <property type="match status" value="1"/>
</dbReference>
<dbReference type="InterPro" id="IPR019775">
    <property type="entry name" value="WD40_repeat_CS"/>
</dbReference>
<evidence type="ECO:0000313" key="5">
    <source>
        <dbReference type="Proteomes" id="UP000271098"/>
    </source>
</evidence>
<dbReference type="Pfam" id="PF00400">
    <property type="entry name" value="WD40"/>
    <property type="match status" value="2"/>
</dbReference>
<dbReference type="SUPFAM" id="SSF50978">
    <property type="entry name" value="WD40 repeat-like"/>
    <property type="match status" value="1"/>
</dbReference>
<name>A0A3P6STZ1_9BILA</name>
<accession>A0A3P6STZ1</accession>
<dbReference type="OrthoDB" id="3176171at2759"/>
<dbReference type="Gene3D" id="2.130.10.10">
    <property type="entry name" value="YVTN repeat-like/Quinoprotein amine dehydrogenase"/>
    <property type="match status" value="1"/>
</dbReference>
<keyword evidence="2" id="KW-0677">Repeat</keyword>
<dbReference type="EMBL" id="UYRT01019537">
    <property type="protein sequence ID" value="VDK58554.1"/>
    <property type="molecule type" value="Genomic_DNA"/>
</dbReference>
<dbReference type="PROSITE" id="PS50294">
    <property type="entry name" value="WD_REPEATS_REGION"/>
    <property type="match status" value="1"/>
</dbReference>
<protein>
    <submittedName>
        <fullName evidence="4">Uncharacterized protein</fullName>
    </submittedName>
</protein>
<sequence>MLSLKGQSVNHSHALFAVSENENLRLLKKHEISFRRPGRVLPYVPRTLQDEGATRLLTRTYTLDGHSRTVLSVNANGAVVISGSKDRTAKVWDLEKSVEKCTFGLHPNNVSCVRFIPASQMALTVSLATVRIWDLRSEECVRTLNSSGLAAAGKQRMLCTKIVS</sequence>
<keyword evidence="1 3" id="KW-0853">WD repeat</keyword>
<evidence type="ECO:0000313" key="4">
    <source>
        <dbReference type="EMBL" id="VDK58554.1"/>
    </source>
</evidence>
<gene>
    <name evidence="4" type="ORF">GPUH_LOCUS7497</name>
</gene>
<dbReference type="SMART" id="SM00320">
    <property type="entry name" value="WD40"/>
    <property type="match status" value="2"/>
</dbReference>
<keyword evidence="5" id="KW-1185">Reference proteome</keyword>
<proteinExistence type="predicted"/>